<dbReference type="SUPFAM" id="SSF50685">
    <property type="entry name" value="Barwin-like endoglucanases"/>
    <property type="match status" value="1"/>
</dbReference>
<dbReference type="SUPFAM" id="SSF54106">
    <property type="entry name" value="LysM domain"/>
    <property type="match status" value="1"/>
</dbReference>
<dbReference type="InterPro" id="IPR018392">
    <property type="entry name" value="LysM"/>
</dbReference>
<dbReference type="Gene3D" id="2.40.40.10">
    <property type="entry name" value="RlpA-like domain"/>
    <property type="match status" value="1"/>
</dbReference>
<evidence type="ECO:0000313" key="5">
    <source>
        <dbReference type="EMBL" id="KAF7351732.1"/>
    </source>
</evidence>
<dbReference type="CDD" id="cd00118">
    <property type="entry name" value="LysM"/>
    <property type="match status" value="1"/>
</dbReference>
<dbReference type="PANTHER" id="PTHR34997:SF1">
    <property type="entry name" value="PEPTIDOGLYCAN-BINDING LYSIN DOMAIN"/>
    <property type="match status" value="1"/>
</dbReference>
<comment type="caution">
    <text evidence="5">The sequence shown here is derived from an EMBL/GenBank/DDBJ whole genome shotgun (WGS) entry which is preliminary data.</text>
</comment>
<organism evidence="5 6">
    <name type="scientific">Mycena sanguinolenta</name>
    <dbReference type="NCBI Taxonomy" id="230812"/>
    <lineage>
        <taxon>Eukaryota</taxon>
        <taxon>Fungi</taxon>
        <taxon>Dikarya</taxon>
        <taxon>Basidiomycota</taxon>
        <taxon>Agaricomycotina</taxon>
        <taxon>Agaricomycetes</taxon>
        <taxon>Agaricomycetidae</taxon>
        <taxon>Agaricales</taxon>
        <taxon>Marasmiineae</taxon>
        <taxon>Mycenaceae</taxon>
        <taxon>Mycena</taxon>
    </lineage>
</organism>
<evidence type="ECO:0000259" key="4">
    <source>
        <dbReference type="PROSITE" id="PS51782"/>
    </source>
</evidence>
<dbReference type="Proteomes" id="UP000623467">
    <property type="component" value="Unassembled WGS sequence"/>
</dbReference>
<gene>
    <name evidence="5" type="ORF">MSAN_01606400</name>
</gene>
<keyword evidence="6" id="KW-1185">Reference proteome</keyword>
<evidence type="ECO:0000256" key="1">
    <source>
        <dbReference type="ARBA" id="ARBA00022669"/>
    </source>
</evidence>
<protein>
    <recommendedName>
        <fullName evidence="4">LysM domain-containing protein</fullName>
    </recommendedName>
</protein>
<feature type="signal peptide" evidence="3">
    <location>
        <begin position="1"/>
        <end position="18"/>
    </location>
</feature>
<keyword evidence="2" id="KW-0843">Virulence</keyword>
<feature type="chain" id="PRO_5034097963" description="LysM domain-containing protein" evidence="3">
    <location>
        <begin position="19"/>
        <end position="203"/>
    </location>
</feature>
<dbReference type="InterPro" id="IPR036779">
    <property type="entry name" value="LysM_dom_sf"/>
</dbReference>
<dbReference type="SMART" id="SM00257">
    <property type="entry name" value="LysM"/>
    <property type="match status" value="1"/>
</dbReference>
<dbReference type="GO" id="GO:0008061">
    <property type="term" value="F:chitin binding"/>
    <property type="evidence" value="ECO:0007669"/>
    <property type="project" value="UniProtKB-KW"/>
</dbReference>
<dbReference type="EMBL" id="JACAZH010000013">
    <property type="protein sequence ID" value="KAF7351732.1"/>
    <property type="molecule type" value="Genomic_DNA"/>
</dbReference>
<sequence>MLFKTFAALLVTALSVSATPLEARQSCTSSYTVVGGDTCNAIAAKTGVSTATIFSLNPSINSGCTNLQIGQVLCLSTGGGGGGISGIGGCPHFLLHYQHKFNPAPVVQRPFTTLTAGSAHAATFCRTASLSLRSAQTTGMAARTAARRLLSNVYEGRSVQVVVQDFCPGCQGSNGIDLTEPPMQILDPNYIFDGKINVVWNFD</sequence>
<dbReference type="Pfam" id="PF01476">
    <property type="entry name" value="LysM"/>
    <property type="match status" value="1"/>
</dbReference>
<keyword evidence="3" id="KW-0732">Signal</keyword>
<accession>A0A8H7CXF1</accession>
<keyword evidence="1" id="KW-0147">Chitin-binding</keyword>
<dbReference type="InterPro" id="IPR036908">
    <property type="entry name" value="RlpA-like_sf"/>
</dbReference>
<name>A0A8H7CXF1_9AGAR</name>
<evidence type="ECO:0000256" key="3">
    <source>
        <dbReference type="SAM" id="SignalP"/>
    </source>
</evidence>
<dbReference type="Gene3D" id="3.10.350.10">
    <property type="entry name" value="LysM domain"/>
    <property type="match status" value="1"/>
</dbReference>
<evidence type="ECO:0000313" key="6">
    <source>
        <dbReference type="Proteomes" id="UP000623467"/>
    </source>
</evidence>
<feature type="domain" description="LysM" evidence="4">
    <location>
        <begin position="29"/>
        <end position="75"/>
    </location>
</feature>
<reference evidence="5" key="1">
    <citation type="submission" date="2020-05" db="EMBL/GenBank/DDBJ databases">
        <title>Mycena genomes resolve the evolution of fungal bioluminescence.</title>
        <authorList>
            <person name="Tsai I.J."/>
        </authorList>
    </citation>
    <scope>NUCLEOTIDE SEQUENCE</scope>
    <source>
        <strain evidence="5">160909Yilan</strain>
    </source>
</reference>
<dbReference type="AlphaFoldDB" id="A0A8H7CXF1"/>
<evidence type="ECO:0000256" key="2">
    <source>
        <dbReference type="ARBA" id="ARBA00023026"/>
    </source>
</evidence>
<dbReference type="PROSITE" id="PS51782">
    <property type="entry name" value="LYSM"/>
    <property type="match status" value="1"/>
</dbReference>
<dbReference type="OrthoDB" id="623670at2759"/>
<dbReference type="PANTHER" id="PTHR34997">
    <property type="entry name" value="AM15"/>
    <property type="match status" value="1"/>
</dbReference>
<dbReference type="InterPro" id="IPR052210">
    <property type="entry name" value="LysM1-like"/>
</dbReference>
<proteinExistence type="predicted"/>